<evidence type="ECO:0000313" key="1">
    <source>
        <dbReference type="EMBL" id="WNO29893.1"/>
    </source>
</evidence>
<organism evidence="1">
    <name type="scientific">Bacillus phage SDFMU_Pbc</name>
    <dbReference type="NCBI Taxonomy" id="3076135"/>
    <lineage>
        <taxon>Viruses</taxon>
        <taxon>Duplodnaviria</taxon>
        <taxon>Heunggongvirae</taxon>
        <taxon>Uroviricota</taxon>
        <taxon>Caudoviricetes</taxon>
        <taxon>Herelleviridae</taxon>
        <taxon>Bastillevirinae</taxon>
        <taxon>Agatevirus</taxon>
        <taxon>Agatevirus agate</taxon>
    </lineage>
</organism>
<protein>
    <submittedName>
        <fullName evidence="1">Uncharacterized protein</fullName>
    </submittedName>
</protein>
<dbReference type="EMBL" id="OQ884030">
    <property type="protein sequence ID" value="WNO29893.1"/>
    <property type="molecule type" value="Genomic_DNA"/>
</dbReference>
<proteinExistence type="predicted"/>
<sequence>MKNIGPLNQQPEYIMDVQGIKERVQKKENLCTTDLHQWFLYDIEFKYKTDDDDFLSELELVGHRFVITCKNCGQQRRFGLGEMDIFTSHFEVEGYNKQKEERI</sequence>
<reference evidence="1" key="1">
    <citation type="submission" date="2023-04" db="EMBL/GenBank/DDBJ databases">
        <authorList>
            <person name="Zhang X."/>
        </authorList>
    </citation>
    <scope>NUCLEOTIDE SEQUENCE</scope>
</reference>
<accession>A0AA96KRC1</accession>
<name>A0AA96KRC1_9CAUD</name>